<keyword evidence="1" id="KW-0812">Transmembrane</keyword>
<dbReference type="EMBL" id="JBHUMZ010000024">
    <property type="protein sequence ID" value="MFD2639385.1"/>
    <property type="molecule type" value="Genomic_DNA"/>
</dbReference>
<gene>
    <name evidence="2" type="ORF">ACFSW4_10945</name>
</gene>
<reference evidence="3" key="1">
    <citation type="journal article" date="2019" name="Int. J. Syst. Evol. Microbiol.">
        <title>The Global Catalogue of Microorganisms (GCM) 10K type strain sequencing project: providing services to taxonomists for standard genome sequencing and annotation.</title>
        <authorList>
            <consortium name="The Broad Institute Genomics Platform"/>
            <consortium name="The Broad Institute Genome Sequencing Center for Infectious Disease"/>
            <person name="Wu L."/>
            <person name="Ma J."/>
        </authorList>
    </citation>
    <scope>NUCLEOTIDE SEQUENCE [LARGE SCALE GENOMIC DNA]</scope>
    <source>
        <strain evidence="3">TISTR 1571</strain>
    </source>
</reference>
<comment type="caution">
    <text evidence="2">The sequence shown here is derived from an EMBL/GenBank/DDBJ whole genome shotgun (WGS) entry which is preliminary data.</text>
</comment>
<dbReference type="InterPro" id="IPR058887">
    <property type="entry name" value="YuzI-like"/>
</dbReference>
<dbReference type="RefSeq" id="WP_377329264.1">
    <property type="nucleotide sequence ID" value="NZ_JBHUMZ010000024.1"/>
</dbReference>
<sequence length="68" mass="7718">MGQFILFLIGFGFTCVGGVSIIGYLNYLPAGMNAYDFILFIYHRPECYMLPGGLFLIFLSMYIKPFDS</sequence>
<accession>A0ABW5QCK6</accession>
<feature type="transmembrane region" description="Helical" evidence="1">
    <location>
        <begin position="6"/>
        <end position="27"/>
    </location>
</feature>
<keyword evidence="1" id="KW-1133">Transmembrane helix</keyword>
<dbReference type="Pfam" id="PF26135">
    <property type="entry name" value="YuzI"/>
    <property type="match status" value="1"/>
</dbReference>
<keyword evidence="3" id="KW-1185">Reference proteome</keyword>
<feature type="transmembrane region" description="Helical" evidence="1">
    <location>
        <begin position="47"/>
        <end position="63"/>
    </location>
</feature>
<evidence type="ECO:0000256" key="1">
    <source>
        <dbReference type="SAM" id="Phobius"/>
    </source>
</evidence>
<keyword evidence="1" id="KW-0472">Membrane</keyword>
<protein>
    <submittedName>
        <fullName evidence="2">Uncharacterized protein</fullName>
    </submittedName>
</protein>
<proteinExistence type="predicted"/>
<dbReference type="Proteomes" id="UP001597452">
    <property type="component" value="Unassembled WGS sequence"/>
</dbReference>
<evidence type="ECO:0000313" key="2">
    <source>
        <dbReference type="EMBL" id="MFD2639385.1"/>
    </source>
</evidence>
<evidence type="ECO:0000313" key="3">
    <source>
        <dbReference type="Proteomes" id="UP001597452"/>
    </source>
</evidence>
<organism evidence="2 3">
    <name type="scientific">Piscibacillus salipiscarius</name>
    <dbReference type="NCBI Taxonomy" id="299480"/>
    <lineage>
        <taxon>Bacteria</taxon>
        <taxon>Bacillati</taxon>
        <taxon>Bacillota</taxon>
        <taxon>Bacilli</taxon>
        <taxon>Bacillales</taxon>
        <taxon>Bacillaceae</taxon>
        <taxon>Piscibacillus</taxon>
    </lineage>
</organism>
<name>A0ABW5QCK6_9BACI</name>